<dbReference type="Pfam" id="PF01740">
    <property type="entry name" value="STAS"/>
    <property type="match status" value="1"/>
</dbReference>
<evidence type="ECO:0000256" key="1">
    <source>
        <dbReference type="ARBA" id="ARBA00009013"/>
    </source>
</evidence>
<dbReference type="RefSeq" id="WP_168516407.1">
    <property type="nucleotide sequence ID" value="NZ_JAAXLS010000009.1"/>
</dbReference>
<dbReference type="InterPro" id="IPR003658">
    <property type="entry name" value="Anti-sigma_ant"/>
</dbReference>
<organism evidence="4 5">
    <name type="scientific">Amycolatopsis acididurans</name>
    <dbReference type="NCBI Taxonomy" id="2724524"/>
    <lineage>
        <taxon>Bacteria</taxon>
        <taxon>Bacillati</taxon>
        <taxon>Actinomycetota</taxon>
        <taxon>Actinomycetes</taxon>
        <taxon>Pseudonocardiales</taxon>
        <taxon>Pseudonocardiaceae</taxon>
        <taxon>Amycolatopsis</taxon>
    </lineage>
</organism>
<dbReference type="InterPro" id="IPR036513">
    <property type="entry name" value="STAS_dom_sf"/>
</dbReference>
<feature type="domain" description="STAS" evidence="3">
    <location>
        <begin position="27"/>
        <end position="131"/>
    </location>
</feature>
<dbReference type="CDD" id="cd07043">
    <property type="entry name" value="STAS_anti-anti-sigma_factors"/>
    <property type="match status" value="1"/>
</dbReference>
<dbReference type="PROSITE" id="PS50801">
    <property type="entry name" value="STAS"/>
    <property type="match status" value="1"/>
</dbReference>
<evidence type="ECO:0000259" key="3">
    <source>
        <dbReference type="PROSITE" id="PS50801"/>
    </source>
</evidence>
<reference evidence="4 5" key="1">
    <citation type="submission" date="2020-04" db="EMBL/GenBank/DDBJ databases">
        <title>Novel species.</title>
        <authorList>
            <person name="Teo W.F.A."/>
            <person name="Lipun K."/>
            <person name="Srisuk N."/>
            <person name="Duangmal K."/>
        </authorList>
    </citation>
    <scope>NUCLEOTIDE SEQUENCE [LARGE SCALE GENOMIC DNA]</scope>
    <source>
        <strain evidence="4 5">K13G38</strain>
    </source>
</reference>
<dbReference type="PANTHER" id="PTHR33495">
    <property type="entry name" value="ANTI-SIGMA FACTOR ANTAGONIST TM_1081-RELATED-RELATED"/>
    <property type="match status" value="1"/>
</dbReference>
<gene>
    <name evidence="4" type="ORF">HFP15_16495</name>
</gene>
<evidence type="ECO:0000313" key="4">
    <source>
        <dbReference type="EMBL" id="NKQ54481.1"/>
    </source>
</evidence>
<sequence length="136" mass="14394">MPHGDGREQQARAAEEVFTLEWERPEPDALVVRAGGVIDIASARQLREGIAAAHEVSAHPPDRLVLDLTGVTFLDSAGLAVLVETASRCSQDGCRFALACTSRTVLSPLKMTGLDRVLTVVSSVEDALAVRDGATS</sequence>
<protein>
    <recommendedName>
        <fullName evidence="2">Anti-sigma factor antagonist</fullName>
    </recommendedName>
</protein>
<dbReference type="Proteomes" id="UP000715441">
    <property type="component" value="Unassembled WGS sequence"/>
</dbReference>
<dbReference type="InterPro" id="IPR002645">
    <property type="entry name" value="STAS_dom"/>
</dbReference>
<comment type="similarity">
    <text evidence="1 2">Belongs to the anti-sigma-factor antagonist family.</text>
</comment>
<evidence type="ECO:0000256" key="2">
    <source>
        <dbReference type="RuleBase" id="RU003749"/>
    </source>
</evidence>
<keyword evidence="5" id="KW-1185">Reference proteome</keyword>
<dbReference type="Gene3D" id="3.30.750.24">
    <property type="entry name" value="STAS domain"/>
    <property type="match status" value="1"/>
</dbReference>
<evidence type="ECO:0000313" key="5">
    <source>
        <dbReference type="Proteomes" id="UP000715441"/>
    </source>
</evidence>
<comment type="caution">
    <text evidence="4">The sequence shown here is derived from an EMBL/GenBank/DDBJ whole genome shotgun (WGS) entry which is preliminary data.</text>
</comment>
<proteinExistence type="inferred from homology"/>
<dbReference type="PANTHER" id="PTHR33495:SF2">
    <property type="entry name" value="ANTI-SIGMA FACTOR ANTAGONIST TM_1081-RELATED"/>
    <property type="match status" value="1"/>
</dbReference>
<name>A0ABX1J7Y6_9PSEU</name>
<accession>A0ABX1J7Y6</accession>
<dbReference type="NCBIfam" id="TIGR00377">
    <property type="entry name" value="ant_ant_sig"/>
    <property type="match status" value="1"/>
</dbReference>
<dbReference type="EMBL" id="JAAXLS010000009">
    <property type="protein sequence ID" value="NKQ54481.1"/>
    <property type="molecule type" value="Genomic_DNA"/>
</dbReference>
<dbReference type="SUPFAM" id="SSF52091">
    <property type="entry name" value="SpoIIaa-like"/>
    <property type="match status" value="1"/>
</dbReference>